<protein>
    <submittedName>
        <fullName evidence="1">Predicted protein</fullName>
    </submittedName>
</protein>
<organism evidence="2">
    <name type="scientific">Naegleria gruberi</name>
    <name type="common">Amoeba</name>
    <dbReference type="NCBI Taxonomy" id="5762"/>
    <lineage>
        <taxon>Eukaryota</taxon>
        <taxon>Discoba</taxon>
        <taxon>Heterolobosea</taxon>
        <taxon>Tetramitia</taxon>
        <taxon>Eutetramitia</taxon>
        <taxon>Vahlkampfiidae</taxon>
        <taxon>Naegleria</taxon>
    </lineage>
</organism>
<accession>D2VFJ4</accession>
<name>D2VFJ4_NAEGR</name>
<dbReference type="KEGG" id="ngr:NAEGRDRAFT_67647"/>
<dbReference type="RefSeq" id="XP_002677221.1">
    <property type="nucleotide sequence ID" value="XM_002677175.1"/>
</dbReference>
<dbReference type="Proteomes" id="UP000006671">
    <property type="component" value="Unassembled WGS sequence"/>
</dbReference>
<evidence type="ECO:0000313" key="2">
    <source>
        <dbReference type="Proteomes" id="UP000006671"/>
    </source>
</evidence>
<dbReference type="GeneID" id="8848418"/>
<dbReference type="InParanoid" id="D2VFJ4"/>
<gene>
    <name evidence="1" type="ORF">NAEGRDRAFT_67647</name>
</gene>
<proteinExistence type="predicted"/>
<dbReference type="VEuPathDB" id="AmoebaDB:NAEGRDRAFT_67647"/>
<keyword evidence="2" id="KW-1185">Reference proteome</keyword>
<sequence length="290" mass="33808">MCDEEIVTVTLIDFNMTINQRDEDVPMNQRGNEQLLMTWLKNKLTLRKIKSFSLNNGLRKPIQIIEYKTWNVNDMDVSCDLKISYRLDCILACTERLIYVLDRKTKQLINRVELEFEYMNSVVNDREDAFFLMVWIDEEDAKGMLMKFNLHSLLMGGKLSNSLWKTELDCATYGMATCDLNGELVLLTSKKIDVETLRQIRCRDGQIVKVETPLILRNSSAFEVTSKNQFICCHCSNKLEVFQQSEKQEWTSLHYMTLSDYVGNYTSYNMFAMIYERNSGNIFATIPFGT</sequence>
<reference evidence="1 2" key="1">
    <citation type="journal article" date="2010" name="Cell">
        <title>The genome of Naegleria gruberi illuminates early eukaryotic versatility.</title>
        <authorList>
            <person name="Fritz-Laylin L.K."/>
            <person name="Prochnik S.E."/>
            <person name="Ginger M.L."/>
            <person name="Dacks J.B."/>
            <person name="Carpenter M.L."/>
            <person name="Field M.C."/>
            <person name="Kuo A."/>
            <person name="Paredez A."/>
            <person name="Chapman J."/>
            <person name="Pham J."/>
            <person name="Shu S."/>
            <person name="Neupane R."/>
            <person name="Cipriano M."/>
            <person name="Mancuso J."/>
            <person name="Tu H."/>
            <person name="Salamov A."/>
            <person name="Lindquist E."/>
            <person name="Shapiro H."/>
            <person name="Lucas S."/>
            <person name="Grigoriev I.V."/>
            <person name="Cande W.Z."/>
            <person name="Fulton C."/>
            <person name="Rokhsar D.S."/>
            <person name="Dawson S.C."/>
        </authorList>
    </citation>
    <scope>NUCLEOTIDE SEQUENCE [LARGE SCALE GENOMIC DNA]</scope>
    <source>
        <strain evidence="1 2">NEG-M</strain>
    </source>
</reference>
<dbReference type="AlphaFoldDB" id="D2VFJ4"/>
<dbReference type="EMBL" id="GG738868">
    <property type="protein sequence ID" value="EFC44477.1"/>
    <property type="molecule type" value="Genomic_DNA"/>
</dbReference>
<evidence type="ECO:0000313" key="1">
    <source>
        <dbReference type="EMBL" id="EFC44477.1"/>
    </source>
</evidence>